<comment type="function">
    <text evidence="5">Part of the MsrPQ system that repairs oxidized periplasmic proteins containing methionine sulfoxide residues (Met-O), using respiratory chain electrons. Thus protects these proteins from oxidative-stress damage caused by reactive species of oxygen and chlorine generated by the host defense mechanisms. MsrPQ is essential for the maintenance of envelope integrity under bleach stress, rescuing a wide series of structurally unrelated periplasmic proteins from methionine oxidation. The catalytic subunit MsrP is non-stereospecific, being able to reduce both (R-) and (S-) diastereoisomers of methionine sulfoxide.</text>
</comment>
<name>A0ABU1HFZ3_9GAMM</name>
<dbReference type="EC" id="1.8.5.-" evidence="5"/>
<dbReference type="PROSITE" id="PS51318">
    <property type="entry name" value="TAT"/>
    <property type="match status" value="1"/>
</dbReference>
<comment type="cofactor">
    <cofactor evidence="5">
        <name>Mo-molybdopterin</name>
        <dbReference type="ChEBI" id="CHEBI:71302"/>
    </cofactor>
    <text evidence="5">Binds 1 Mo-molybdopterin (Mo-MPT) cofactor per subunit.</text>
</comment>
<gene>
    <name evidence="5 7" type="primary">msrP</name>
    <name evidence="7" type="ORF">QC821_10480</name>
</gene>
<proteinExistence type="inferred from homology"/>
<feature type="domain" description="Oxidoreductase molybdopterin-binding" evidence="6">
    <location>
        <begin position="115"/>
        <end position="272"/>
    </location>
</feature>
<reference evidence="7 8" key="1">
    <citation type="submission" date="2023-04" db="EMBL/GenBank/DDBJ databases">
        <title>A long-awaited taxogenomic arrangement of the family Halomonadaceae.</title>
        <authorList>
            <person name="De La Haba R."/>
            <person name="Chuvochina M."/>
            <person name="Wittouck S."/>
            <person name="Arahal D.R."/>
            <person name="Sanchez-Porro C."/>
            <person name="Hugenholtz P."/>
            <person name="Ventosa A."/>
        </authorList>
    </citation>
    <scope>NUCLEOTIDE SEQUENCE [LARGE SCALE GENOMIC DNA]</scope>
    <source>
        <strain evidence="7 8">DSM 26770</strain>
    </source>
</reference>
<evidence type="ECO:0000313" key="7">
    <source>
        <dbReference type="EMBL" id="MDR5905699.1"/>
    </source>
</evidence>
<dbReference type="Gene3D" id="3.90.420.10">
    <property type="entry name" value="Oxidoreductase, molybdopterin-binding domain"/>
    <property type="match status" value="1"/>
</dbReference>
<evidence type="ECO:0000256" key="2">
    <source>
        <dbReference type="ARBA" id="ARBA00022723"/>
    </source>
</evidence>
<dbReference type="RefSeq" id="WP_309720702.1">
    <property type="nucleotide sequence ID" value="NZ_JARWAM010000006.1"/>
</dbReference>
<dbReference type="SUPFAM" id="SSF56524">
    <property type="entry name" value="Oxidoreductase molybdopterin-binding domain"/>
    <property type="match status" value="1"/>
</dbReference>
<feature type="binding site" evidence="5">
    <location>
        <position position="95"/>
    </location>
    <ligand>
        <name>Mo-molybdopterin</name>
        <dbReference type="ChEBI" id="CHEBI:71302"/>
    </ligand>
</feature>
<feature type="binding site" evidence="5">
    <location>
        <begin position="254"/>
        <end position="256"/>
    </location>
    <ligand>
        <name>Mo-molybdopterin</name>
        <dbReference type="ChEBI" id="CHEBI:71302"/>
    </ligand>
</feature>
<comment type="PTM">
    <text evidence="5">Predicted to be exported by the Tat system. The position of the signal peptide cleavage has not been experimentally proven.</text>
</comment>
<dbReference type="InterPro" id="IPR022867">
    <property type="entry name" value="MsrP"/>
</dbReference>
<feature type="binding site" evidence="5">
    <location>
        <position position="243"/>
    </location>
    <ligand>
        <name>Mo-molybdopterin</name>
        <dbReference type="ChEBI" id="CHEBI:71302"/>
    </ligand>
</feature>
<sequence length="338" mass="38142">MLIKIAKPSDLHESDVTPESIYLSRRRFMGGIAGLGAGLALSGNVHAKADYSDVPEGSAPQWLKEKISETQWRAVTPSDPEKDQIAPFDDASGYNNFFEFGTDKRDPARHAGSLETQPWSVVVDGEVNNGGRIALEDVAKPSQFEERIYRLRCVEAWSMVIPWLGIPLADIIKRAEPTSKAKYVRFETLVDPEQMRGQRSSLSIIDWPYVEGLRLDEAMHPLTLLALGMYGRELPNQNGAPLRLVVPWKYGFKSIKSIVRISLVEEQPLNSWQQIAANEYGFYANVNPEVDHPRWSQATERRLPNTLFNTNTIDTLMFNGYADDVAELYAGMDLRKHY</sequence>
<dbReference type="HAMAP" id="MF_01206">
    <property type="entry name" value="MsrP"/>
    <property type="match status" value="1"/>
</dbReference>
<keyword evidence="4 5" id="KW-0560">Oxidoreductase</keyword>
<dbReference type="InterPro" id="IPR036374">
    <property type="entry name" value="OxRdtase_Mopterin-bd_sf"/>
</dbReference>
<feature type="binding site" evidence="5">
    <location>
        <position position="188"/>
    </location>
    <ligand>
        <name>Mo-molybdopterin</name>
        <dbReference type="ChEBI" id="CHEBI:71302"/>
    </ligand>
</feature>
<evidence type="ECO:0000313" key="8">
    <source>
        <dbReference type="Proteomes" id="UP001251374"/>
    </source>
</evidence>
<comment type="catalytic activity">
    <reaction evidence="5">
        <text>L-methionyl-[protein] + a quinone + H2O = L-methionyl-(R)-S-oxide-[protein] + a quinol</text>
        <dbReference type="Rhea" id="RHEA:51296"/>
        <dbReference type="Rhea" id="RHEA-COMP:12313"/>
        <dbReference type="Rhea" id="RHEA-COMP:12314"/>
        <dbReference type="ChEBI" id="CHEBI:15377"/>
        <dbReference type="ChEBI" id="CHEBI:16044"/>
        <dbReference type="ChEBI" id="CHEBI:24646"/>
        <dbReference type="ChEBI" id="CHEBI:45764"/>
        <dbReference type="ChEBI" id="CHEBI:132124"/>
    </reaction>
</comment>
<comment type="catalytic activity">
    <reaction evidence="5">
        <text>L-methionyl-[protein] + a quinone + H2O = L-methionyl-(S)-S-oxide-[protein] + a quinol</text>
        <dbReference type="Rhea" id="RHEA:51292"/>
        <dbReference type="Rhea" id="RHEA-COMP:12313"/>
        <dbReference type="Rhea" id="RHEA-COMP:12315"/>
        <dbReference type="ChEBI" id="CHEBI:15377"/>
        <dbReference type="ChEBI" id="CHEBI:16044"/>
        <dbReference type="ChEBI" id="CHEBI:24646"/>
        <dbReference type="ChEBI" id="CHEBI:44120"/>
        <dbReference type="ChEBI" id="CHEBI:132124"/>
    </reaction>
</comment>
<feature type="binding site" evidence="5">
    <location>
        <position position="153"/>
    </location>
    <ligand>
        <name>Mo-molybdopterin</name>
        <dbReference type="ChEBI" id="CHEBI:71302"/>
    </ligand>
    <ligandPart>
        <name>Mo</name>
        <dbReference type="ChEBI" id="CHEBI:28685"/>
    </ligandPart>
</feature>
<organism evidence="7 8">
    <name type="scientific">Franzmannia qiaohouensis</name>
    <dbReference type="NCBI Taxonomy" id="1329370"/>
    <lineage>
        <taxon>Bacteria</taxon>
        <taxon>Pseudomonadati</taxon>
        <taxon>Pseudomonadota</taxon>
        <taxon>Gammaproteobacteria</taxon>
        <taxon>Oceanospirillales</taxon>
        <taxon>Halomonadaceae</taxon>
        <taxon>Franzmannia</taxon>
    </lineage>
</organism>
<dbReference type="PANTHER" id="PTHR43032:SF3">
    <property type="entry name" value="PROTEIN-METHIONINE-SULFOXIDE REDUCTASE CATALYTIC SUBUNIT MSRP"/>
    <property type="match status" value="1"/>
</dbReference>
<dbReference type="GO" id="GO:0016491">
    <property type="term" value="F:oxidoreductase activity"/>
    <property type="evidence" value="ECO:0007669"/>
    <property type="project" value="UniProtKB-KW"/>
</dbReference>
<evidence type="ECO:0000256" key="1">
    <source>
        <dbReference type="ARBA" id="ARBA00022505"/>
    </source>
</evidence>
<dbReference type="Proteomes" id="UP001251374">
    <property type="component" value="Unassembled WGS sequence"/>
</dbReference>
<comment type="caution">
    <text evidence="5">Lacks conserved residue(s) required for the propagation of feature annotation.</text>
</comment>
<feature type="binding site" evidence="5">
    <location>
        <position position="238"/>
    </location>
    <ligand>
        <name>Mo-molybdopterin</name>
        <dbReference type="ChEBI" id="CHEBI:71302"/>
    </ligand>
</feature>
<comment type="similarity">
    <text evidence="5">Belongs to the MsrP family.</text>
</comment>
<evidence type="ECO:0000256" key="3">
    <source>
        <dbReference type="ARBA" id="ARBA00022729"/>
    </source>
</evidence>
<keyword evidence="3 5" id="KW-0732">Signal</keyword>
<keyword evidence="8" id="KW-1185">Reference proteome</keyword>
<dbReference type="PANTHER" id="PTHR43032">
    <property type="entry name" value="PROTEIN-METHIONINE-SULFOXIDE REDUCTASE"/>
    <property type="match status" value="1"/>
</dbReference>
<protein>
    <recommendedName>
        <fullName evidence="5">Protein-methionine-sulfoxide reductase catalytic subunit MsrP</fullName>
        <ecNumber evidence="5">1.8.5.-</ecNumber>
    </recommendedName>
</protein>
<evidence type="ECO:0000256" key="5">
    <source>
        <dbReference type="HAMAP-Rule" id="MF_01206"/>
    </source>
</evidence>
<comment type="subunit">
    <text evidence="5">Heterodimer of a catalytic subunit (MsrP) and a heme-binding subunit (MsrQ).</text>
</comment>
<evidence type="ECO:0000259" key="6">
    <source>
        <dbReference type="Pfam" id="PF00174"/>
    </source>
</evidence>
<dbReference type="InterPro" id="IPR000572">
    <property type="entry name" value="OxRdtase_Mopterin-bd_dom"/>
</dbReference>
<evidence type="ECO:0000256" key="4">
    <source>
        <dbReference type="ARBA" id="ARBA00023002"/>
    </source>
</evidence>
<accession>A0ABU1HFZ3</accession>
<dbReference type="Pfam" id="PF00174">
    <property type="entry name" value="Oxidored_molyb"/>
    <property type="match status" value="1"/>
</dbReference>
<dbReference type="InterPro" id="IPR006311">
    <property type="entry name" value="TAT_signal"/>
</dbReference>
<keyword evidence="1 5" id="KW-0500">Molybdenum</keyword>
<comment type="caution">
    <text evidence="7">The sequence shown here is derived from an EMBL/GenBank/DDBJ whole genome shotgun (WGS) entry which is preliminary data.</text>
</comment>
<dbReference type="EMBL" id="JARWAM010000006">
    <property type="protein sequence ID" value="MDR5905699.1"/>
    <property type="molecule type" value="Genomic_DNA"/>
</dbReference>
<dbReference type="NCBIfam" id="NF003767">
    <property type="entry name" value="PRK05363.1"/>
    <property type="match status" value="1"/>
</dbReference>
<keyword evidence="2 5" id="KW-0479">Metal-binding</keyword>